<organism evidence="2 3">
    <name type="scientific">Granulicella rosea</name>
    <dbReference type="NCBI Taxonomy" id="474952"/>
    <lineage>
        <taxon>Bacteria</taxon>
        <taxon>Pseudomonadati</taxon>
        <taxon>Acidobacteriota</taxon>
        <taxon>Terriglobia</taxon>
        <taxon>Terriglobales</taxon>
        <taxon>Acidobacteriaceae</taxon>
        <taxon>Granulicella</taxon>
    </lineage>
</organism>
<proteinExistence type="predicted"/>
<keyword evidence="3" id="KW-1185">Reference proteome</keyword>
<protein>
    <submittedName>
        <fullName evidence="2">Putative restriction endonuclease</fullName>
    </submittedName>
</protein>
<evidence type="ECO:0000259" key="1">
    <source>
        <dbReference type="Pfam" id="PF05685"/>
    </source>
</evidence>
<feature type="domain" description="Putative restriction endonuclease" evidence="1">
    <location>
        <begin position="26"/>
        <end position="138"/>
    </location>
</feature>
<dbReference type="AlphaFoldDB" id="A0A239MAY4"/>
<accession>A0A239MAY4</accession>
<dbReference type="PANTHER" id="PTHR34107:SF1">
    <property type="entry name" value="SLL0198 PROTEIN"/>
    <property type="match status" value="1"/>
</dbReference>
<dbReference type="Pfam" id="PF05685">
    <property type="entry name" value="Uma2"/>
    <property type="match status" value="1"/>
</dbReference>
<reference evidence="2 3" key="1">
    <citation type="submission" date="2017-06" db="EMBL/GenBank/DDBJ databases">
        <authorList>
            <person name="Kim H.J."/>
            <person name="Triplett B.A."/>
        </authorList>
    </citation>
    <scope>NUCLEOTIDE SEQUENCE [LARGE SCALE GENOMIC DNA]</scope>
    <source>
        <strain evidence="2 3">DSM 18704</strain>
    </source>
</reference>
<keyword evidence="2" id="KW-0540">Nuclease</keyword>
<dbReference type="Proteomes" id="UP000198356">
    <property type="component" value="Unassembled WGS sequence"/>
</dbReference>
<dbReference type="GO" id="GO:0004519">
    <property type="term" value="F:endonuclease activity"/>
    <property type="evidence" value="ECO:0007669"/>
    <property type="project" value="UniProtKB-KW"/>
</dbReference>
<dbReference type="PANTHER" id="PTHR34107">
    <property type="entry name" value="SLL0198 PROTEIN-RELATED"/>
    <property type="match status" value="1"/>
</dbReference>
<dbReference type="SUPFAM" id="SSF52980">
    <property type="entry name" value="Restriction endonuclease-like"/>
    <property type="match status" value="1"/>
</dbReference>
<evidence type="ECO:0000313" key="2">
    <source>
        <dbReference type="EMBL" id="SNT39905.1"/>
    </source>
</evidence>
<dbReference type="InterPro" id="IPR012296">
    <property type="entry name" value="Nuclease_put_TT1808"/>
</dbReference>
<dbReference type="RefSeq" id="WP_089410218.1">
    <property type="nucleotide sequence ID" value="NZ_FZOU01000011.1"/>
</dbReference>
<dbReference type="EMBL" id="FZOU01000011">
    <property type="protein sequence ID" value="SNT39905.1"/>
    <property type="molecule type" value="Genomic_DNA"/>
</dbReference>
<name>A0A239MAY4_9BACT</name>
<gene>
    <name evidence="2" type="ORF">SAMN05421770_11150</name>
</gene>
<keyword evidence="2" id="KW-0378">Hydrolase</keyword>
<dbReference type="Gene3D" id="3.90.1570.10">
    <property type="entry name" value="tt1808, chain A"/>
    <property type="match status" value="1"/>
</dbReference>
<dbReference type="InterPro" id="IPR011335">
    <property type="entry name" value="Restrct_endonuc-II-like"/>
</dbReference>
<evidence type="ECO:0000313" key="3">
    <source>
        <dbReference type="Proteomes" id="UP000198356"/>
    </source>
</evidence>
<dbReference type="OrthoDB" id="119052at2"/>
<keyword evidence="2" id="KW-0255">Endonuclease</keyword>
<dbReference type="InterPro" id="IPR008538">
    <property type="entry name" value="Uma2"/>
</dbReference>
<dbReference type="CDD" id="cd06260">
    <property type="entry name" value="DUF820-like"/>
    <property type="match status" value="1"/>
</dbReference>
<sequence length="173" mass="19616">MATVNSAVYVPLEVYLETTYRPDRDWIDGQVKERNMGERPHASIQKFLVRFLGNNEERWKIVVLPEQRVQTSAKNYRIADVCVVGSDAPDEAIVRTPPLLCVEILCRDDRMSDMQERVDDYLAMGVSVVWVIDPRRRMAFSAVSRKLTEAPDHLSVPGTPVHVSVAEMFAVLG</sequence>